<evidence type="ECO:0000256" key="10">
    <source>
        <dbReference type="ARBA" id="ARBA00023043"/>
    </source>
</evidence>
<evidence type="ECO:0000256" key="8">
    <source>
        <dbReference type="ARBA" id="ARBA00022821"/>
    </source>
</evidence>
<dbReference type="Gene3D" id="3.30.710.10">
    <property type="entry name" value="Potassium Channel Kv1.1, Chain A"/>
    <property type="match status" value="1"/>
</dbReference>
<evidence type="ECO:0000256" key="11">
    <source>
        <dbReference type="ARBA" id="ARBA00023242"/>
    </source>
</evidence>
<dbReference type="InterPro" id="IPR021094">
    <property type="entry name" value="NPR1/NIM1-like_C"/>
</dbReference>
<evidence type="ECO:0000256" key="5">
    <source>
        <dbReference type="ARBA" id="ARBA00022737"/>
    </source>
</evidence>
<evidence type="ECO:0000259" key="17">
    <source>
        <dbReference type="PROSITE" id="PS52046"/>
    </source>
</evidence>
<dbReference type="AlphaFoldDB" id="A0A8X7SAT5"/>
<protein>
    <submittedName>
        <fullName evidence="18">Uncharacterized protein</fullName>
    </submittedName>
</protein>
<dbReference type="GO" id="GO:0008270">
    <property type="term" value="F:zinc ion binding"/>
    <property type="evidence" value="ECO:0007669"/>
    <property type="project" value="UniProtKB-KW"/>
</dbReference>
<dbReference type="CDD" id="cd18310">
    <property type="entry name" value="BTB_POZ_NPR_plant"/>
    <property type="match status" value="1"/>
</dbReference>
<feature type="domain" description="C2HC NPR-type" evidence="17">
    <location>
        <begin position="131"/>
        <end position="145"/>
    </location>
</feature>
<evidence type="ECO:0000313" key="18">
    <source>
        <dbReference type="EMBL" id="KAG2302863.1"/>
    </source>
</evidence>
<keyword evidence="11" id="KW-0539">Nucleus</keyword>
<dbReference type="PANTHER" id="PTHR46475:SF11">
    <property type="entry name" value="REGULATORY PROTEIN NPR1"/>
    <property type="match status" value="1"/>
</dbReference>
<reference evidence="18 19" key="1">
    <citation type="submission" date="2020-02" db="EMBL/GenBank/DDBJ databases">
        <authorList>
            <person name="Ma Q."/>
            <person name="Huang Y."/>
            <person name="Song X."/>
            <person name="Pei D."/>
        </authorList>
    </citation>
    <scope>NUCLEOTIDE SEQUENCE [LARGE SCALE GENOMIC DNA]</scope>
    <source>
        <strain evidence="18">Sxm20200214</strain>
        <tissue evidence="18">Leaf</tissue>
    </source>
</reference>
<keyword evidence="3" id="KW-0963">Cytoplasm</keyword>
<dbReference type="FunFam" id="1.25.40.20:FF:000239">
    <property type="entry name" value="BTB/POZ domain and ankyrin repeat-containing protein NPR1"/>
    <property type="match status" value="1"/>
</dbReference>
<dbReference type="GO" id="GO:0031347">
    <property type="term" value="P:regulation of defense response"/>
    <property type="evidence" value="ECO:0007669"/>
    <property type="project" value="UniProtKB-ARBA"/>
</dbReference>
<evidence type="ECO:0000256" key="7">
    <source>
        <dbReference type="ARBA" id="ARBA00022786"/>
    </source>
</evidence>
<dbReference type="PROSITE" id="PS52046">
    <property type="entry name" value="ZF_C2HC_NPR"/>
    <property type="match status" value="1"/>
</dbReference>
<dbReference type="GO" id="GO:0042742">
    <property type="term" value="P:defense response to bacterium"/>
    <property type="evidence" value="ECO:0007669"/>
    <property type="project" value="UniProtKB-ARBA"/>
</dbReference>
<dbReference type="GO" id="GO:0009862">
    <property type="term" value="P:systemic acquired resistance, salicylic acid mediated signaling pathway"/>
    <property type="evidence" value="ECO:0007669"/>
    <property type="project" value="InterPro"/>
</dbReference>
<dbReference type="InterPro" id="IPR000210">
    <property type="entry name" value="BTB/POZ_dom"/>
</dbReference>
<evidence type="ECO:0000256" key="15">
    <source>
        <dbReference type="SAM" id="MobiDB-lite"/>
    </source>
</evidence>
<dbReference type="SUPFAM" id="SSF54695">
    <property type="entry name" value="POZ domain"/>
    <property type="match status" value="1"/>
</dbReference>
<dbReference type="Pfam" id="PF12796">
    <property type="entry name" value="Ank_2"/>
    <property type="match status" value="1"/>
</dbReference>
<feature type="domain" description="BTB" evidence="16">
    <location>
        <begin position="59"/>
        <end position="128"/>
    </location>
</feature>
<dbReference type="PANTHER" id="PTHR46475">
    <property type="entry name" value="REGULATORY PROTEIN NPR3"/>
    <property type="match status" value="1"/>
</dbReference>
<comment type="pathway">
    <text evidence="2">Protein modification; protein ubiquitination.</text>
</comment>
<keyword evidence="4" id="KW-0479">Metal-binding</keyword>
<keyword evidence="9" id="KW-0862">Zinc</keyword>
<dbReference type="GO" id="GO:2000022">
    <property type="term" value="P:regulation of jasmonic acid mediated signaling pathway"/>
    <property type="evidence" value="ECO:0007669"/>
    <property type="project" value="InterPro"/>
</dbReference>
<dbReference type="SUPFAM" id="SSF48403">
    <property type="entry name" value="Ankyrin repeat"/>
    <property type="match status" value="1"/>
</dbReference>
<evidence type="ECO:0000256" key="13">
    <source>
        <dbReference type="ARBA" id="ARBA00044947"/>
    </source>
</evidence>
<dbReference type="GO" id="GO:2000031">
    <property type="term" value="P:regulation of salicylic acid mediated signaling pathway"/>
    <property type="evidence" value="ECO:0007669"/>
    <property type="project" value="InterPro"/>
</dbReference>
<evidence type="ECO:0000256" key="4">
    <source>
        <dbReference type="ARBA" id="ARBA00022723"/>
    </source>
</evidence>
<evidence type="ECO:0000256" key="6">
    <source>
        <dbReference type="ARBA" id="ARBA00022771"/>
    </source>
</evidence>
<feature type="compositionally biased region" description="Low complexity" evidence="15">
    <location>
        <begin position="548"/>
        <end position="560"/>
    </location>
</feature>
<evidence type="ECO:0000256" key="12">
    <source>
        <dbReference type="ARBA" id="ARBA00034306"/>
    </source>
</evidence>
<dbReference type="Proteomes" id="UP000886595">
    <property type="component" value="Unassembled WGS sequence"/>
</dbReference>
<feature type="region of interest" description="Disordered" evidence="15">
    <location>
        <begin position="537"/>
        <end position="573"/>
    </location>
</feature>
<name>A0A8X7SAT5_BRACI</name>
<keyword evidence="5" id="KW-0677">Repeat</keyword>
<dbReference type="SMART" id="SM00225">
    <property type="entry name" value="BTB"/>
    <property type="match status" value="1"/>
</dbReference>
<feature type="compositionally biased region" description="Basic residues" evidence="15">
    <location>
        <begin position="561"/>
        <end position="573"/>
    </location>
</feature>
<dbReference type="Pfam" id="PF00651">
    <property type="entry name" value="BTB"/>
    <property type="match status" value="1"/>
</dbReference>
<keyword evidence="10" id="KW-0040">ANK repeat</keyword>
<dbReference type="InterPro" id="IPR011333">
    <property type="entry name" value="SKP1/BTB/POZ_sf"/>
</dbReference>
<dbReference type="EMBL" id="JAAMPC010000007">
    <property type="protein sequence ID" value="KAG2302863.1"/>
    <property type="molecule type" value="Genomic_DNA"/>
</dbReference>
<keyword evidence="7" id="KW-0833">Ubl conjugation pathway</keyword>
<gene>
    <name evidence="18" type="ORF">Bca52824_031514</name>
</gene>
<evidence type="ECO:0000256" key="9">
    <source>
        <dbReference type="ARBA" id="ARBA00022833"/>
    </source>
</evidence>
<dbReference type="PROSITE" id="PS50097">
    <property type="entry name" value="BTB"/>
    <property type="match status" value="1"/>
</dbReference>
<dbReference type="Pfam" id="PF12313">
    <property type="entry name" value="NPR1_like_C"/>
    <property type="match status" value="1"/>
</dbReference>
<evidence type="ECO:0000256" key="1">
    <source>
        <dbReference type="ARBA" id="ARBA00004496"/>
    </source>
</evidence>
<comment type="caution">
    <text evidence="18">The sequence shown here is derived from an EMBL/GenBank/DDBJ whole genome shotgun (WGS) entry which is preliminary data.</text>
</comment>
<dbReference type="InterPro" id="IPR044292">
    <property type="entry name" value="NPR"/>
</dbReference>
<keyword evidence="6 14" id="KW-0863">Zinc-finger</keyword>
<feature type="compositionally biased region" description="Basic and acidic residues" evidence="15">
    <location>
        <begin position="537"/>
        <end position="546"/>
    </location>
</feature>
<dbReference type="GO" id="GO:0045087">
    <property type="term" value="P:innate immune response"/>
    <property type="evidence" value="ECO:0007669"/>
    <property type="project" value="UniProtKB-ARBA"/>
</dbReference>
<dbReference type="GO" id="GO:0005737">
    <property type="term" value="C:cytoplasm"/>
    <property type="evidence" value="ECO:0007669"/>
    <property type="project" value="UniProtKB-SubCell"/>
</dbReference>
<keyword evidence="19" id="KW-1185">Reference proteome</keyword>
<accession>A0A8X7SAT5</accession>
<proteinExistence type="inferred from homology"/>
<feature type="modified residue" description="S-nitrosocysteine" evidence="14">
    <location>
        <position position="140"/>
    </location>
</feature>
<keyword evidence="8" id="KW-0611">Plant defense</keyword>
<dbReference type="InterPro" id="IPR057250">
    <property type="entry name" value="Znf_C2HC_NPR-type"/>
</dbReference>
<organism evidence="18 19">
    <name type="scientific">Brassica carinata</name>
    <name type="common">Ethiopian mustard</name>
    <name type="synonym">Abyssinian cabbage</name>
    <dbReference type="NCBI Taxonomy" id="52824"/>
    <lineage>
        <taxon>Eukaryota</taxon>
        <taxon>Viridiplantae</taxon>
        <taxon>Streptophyta</taxon>
        <taxon>Embryophyta</taxon>
        <taxon>Tracheophyta</taxon>
        <taxon>Spermatophyta</taxon>
        <taxon>Magnoliopsida</taxon>
        <taxon>eudicotyledons</taxon>
        <taxon>Gunneridae</taxon>
        <taxon>Pentapetalae</taxon>
        <taxon>rosids</taxon>
        <taxon>malvids</taxon>
        <taxon>Brassicales</taxon>
        <taxon>Brassicaceae</taxon>
        <taxon>Brassiceae</taxon>
        <taxon>Brassica</taxon>
    </lineage>
</organism>
<dbReference type="GO" id="GO:0016604">
    <property type="term" value="C:nuclear body"/>
    <property type="evidence" value="ECO:0007669"/>
    <property type="project" value="UniProtKB-SubCell"/>
</dbReference>
<evidence type="ECO:0000256" key="3">
    <source>
        <dbReference type="ARBA" id="ARBA00022490"/>
    </source>
</evidence>
<dbReference type="InterPro" id="IPR002110">
    <property type="entry name" value="Ankyrin_rpt"/>
</dbReference>
<evidence type="ECO:0000256" key="14">
    <source>
        <dbReference type="PROSITE-ProRule" id="PRU01391"/>
    </source>
</evidence>
<dbReference type="InterPro" id="IPR036770">
    <property type="entry name" value="Ankyrin_rpt-contain_sf"/>
</dbReference>
<evidence type="ECO:0000256" key="2">
    <source>
        <dbReference type="ARBA" id="ARBA00004906"/>
    </source>
</evidence>
<dbReference type="Gene3D" id="1.25.40.20">
    <property type="entry name" value="Ankyrin repeat-containing domain"/>
    <property type="match status" value="1"/>
</dbReference>
<sequence>MDSIAGFGNSYEISSTSFFAAPTTDNTDSSILYSPDVSALRLLSSCLGSVFDSPESFYSDAKLVLSCGREVPFHRVLLAARSPFFRYALATAVVKLELKEIAKDHVVGIDSVVAVLAYVYSGRVKPPPKGVSECADENCCHVSCRPAIDFMVEVLYLASVFEIYELVTLYQRHLLDVVDKVVVEDDTLLLILKLSNICGEACKKLTERCVEIIVKSDVDLLSLDKSLPQHIVIEIVKLRRDLGFEVPALEKHVLNIYKALDSDDVELVKMLLTEGHTNLDDAYALHFAVKYCDVKTANDLLDLEIADVNLRNPRGYTVLHVAATRKEPDLILSLLTKGSRASETCLEGRTALLIARQVTMAAEYNNLAEQCKPSLKGRICVEILEQAENGDPFPRDVVFSPSLAVADHELRMRLLDLENRVALAQRLFPTEAQVAMSIAQMKGTSEFTVSSLDPDYLAGAKRTSPFKILKEHQSRLKALSKTVELGKRFFPRCSAVLDQIMDCDDLTQLACGEGDTPEKRLQKKQRYMEIQETVKKAFTEDKEEHGNSSLSASSSSTSKSIARKRSKLSHRRR</sequence>
<comment type="subcellular location">
    <subcellularLocation>
        <location evidence="1">Cytoplasm</location>
    </subcellularLocation>
    <subcellularLocation>
        <location evidence="12">Nucleus</location>
        <location evidence="12">Nuclear body</location>
    </subcellularLocation>
</comment>
<evidence type="ECO:0000313" key="19">
    <source>
        <dbReference type="Proteomes" id="UP000886595"/>
    </source>
</evidence>
<dbReference type="OrthoDB" id="71307at2759"/>
<dbReference type="GO" id="GO:0050832">
    <property type="term" value="P:defense response to fungus"/>
    <property type="evidence" value="ECO:0007669"/>
    <property type="project" value="TreeGrafter"/>
</dbReference>
<comment type="similarity">
    <text evidence="13">Belongs to the plant 'ANKYRIN-BTB/POZ' family. 'NPR1-like' subfamily.</text>
</comment>
<evidence type="ECO:0000259" key="16">
    <source>
        <dbReference type="PROSITE" id="PS50097"/>
    </source>
</evidence>